<name>A0A1H2RFP6_9GAMM</name>
<dbReference type="RefSeq" id="WP_092567726.1">
    <property type="nucleotide sequence ID" value="NZ_BMXH01000001.1"/>
</dbReference>
<keyword evidence="2" id="KW-1185">Reference proteome</keyword>
<sequence>MGDSGQRLSALQLQSAQAVEGYLIEAIEILDRNLTPEFFEKNPQLLGEMVKAMAIQNQADVEKDKPNH</sequence>
<evidence type="ECO:0000313" key="1">
    <source>
        <dbReference type="EMBL" id="SDW18048.1"/>
    </source>
</evidence>
<dbReference type="Proteomes" id="UP000198500">
    <property type="component" value="Unassembled WGS sequence"/>
</dbReference>
<accession>A0A1H2RFP6</accession>
<reference evidence="1 2" key="1">
    <citation type="submission" date="2016-10" db="EMBL/GenBank/DDBJ databases">
        <authorList>
            <person name="de Groot N.N."/>
        </authorList>
    </citation>
    <scope>NUCLEOTIDE SEQUENCE [LARGE SCALE GENOMIC DNA]</scope>
    <source>
        <strain evidence="1 2">DSM 19219</strain>
    </source>
</reference>
<gene>
    <name evidence="1" type="ORF">SAMN05443545_101307</name>
</gene>
<dbReference type="EMBL" id="FNNI01000001">
    <property type="protein sequence ID" value="SDW18048.1"/>
    <property type="molecule type" value="Genomic_DNA"/>
</dbReference>
<protein>
    <submittedName>
        <fullName evidence="1">Uncharacterized protein</fullName>
    </submittedName>
</protein>
<proteinExistence type="predicted"/>
<dbReference type="STRING" id="574349.SAMN05443545_101307"/>
<evidence type="ECO:0000313" key="2">
    <source>
        <dbReference type="Proteomes" id="UP000198500"/>
    </source>
</evidence>
<dbReference type="AlphaFoldDB" id="A0A1H2RFP6"/>
<organism evidence="1 2">
    <name type="scientific">Aidingimonas halophila</name>
    <dbReference type="NCBI Taxonomy" id="574349"/>
    <lineage>
        <taxon>Bacteria</taxon>
        <taxon>Pseudomonadati</taxon>
        <taxon>Pseudomonadota</taxon>
        <taxon>Gammaproteobacteria</taxon>
        <taxon>Oceanospirillales</taxon>
        <taxon>Halomonadaceae</taxon>
        <taxon>Aidingimonas</taxon>
    </lineage>
</organism>